<gene>
    <name evidence="2" type="ORF">Vbra_11624</name>
</gene>
<feature type="compositionally biased region" description="Low complexity" evidence="1">
    <location>
        <begin position="559"/>
        <end position="582"/>
    </location>
</feature>
<feature type="compositionally biased region" description="Pro residues" evidence="1">
    <location>
        <begin position="391"/>
        <end position="408"/>
    </location>
</feature>
<feature type="region of interest" description="Disordered" evidence="1">
    <location>
        <begin position="527"/>
        <end position="595"/>
    </location>
</feature>
<dbReference type="VEuPathDB" id="CryptoDB:Vbra_11624"/>
<sequence length="595" mass="63182">MKVSGSSKHSGKARQTASGGRVRVAGSRRVPRAAGQYVRICGVLSLQPLPEVVAGLEKKELQLEVDLLEVRALDPVCEVLKLPIPLTQISLTASHESSPGDTKKASLARTLRVRNKKSLVEDSTAILHFLSSLGTHMTVSPRSKRPPCLLSLDLSGIHLGYQSGRGTVGGVEALAKILGGDSMSSPGRMDAGCAKLQALALGGCSLDDRGLEVLLPVLMNGLPRLTRLSLRNNGLVDSELIRRLLKRLLDRIPRTCGPLLHLDVSGNPKLAGVIPKVCDVVRRGMPMRSLKATGMEIDLDALVAIAWTLQQRSSPALEAIHKAADPSLDPDAKLAVCTSQWMHFSVSDWAHCFETVEIDRTAKTDEAATTFDALATLQRKRKALLARLDPHPSPRPTPLPASPKPPVPLRRRTSRPTVPLATHIHKATKTSRRSMRPTKAASGGLSPFRLLAEKGKVTAHVHAVPRVAPSMTIENSPPVAASGDGAVPRGGAGGVGVVMVEDSEWTDIDEESQFEITARIYATIEHEDDNRAGLPPVVEEQGQADREEGPGGQERQQTGEVGVAGVDEGAHDTAAGVSVSAVQGGGGTATAEEPQ</sequence>
<feature type="compositionally biased region" description="Low complexity" evidence="1">
    <location>
        <begin position="17"/>
        <end position="26"/>
    </location>
</feature>
<keyword evidence="3" id="KW-1185">Reference proteome</keyword>
<protein>
    <submittedName>
        <fullName evidence="2">Uncharacterized protein</fullName>
    </submittedName>
</protein>
<dbReference type="Gene3D" id="3.80.10.10">
    <property type="entry name" value="Ribonuclease Inhibitor"/>
    <property type="match status" value="1"/>
</dbReference>
<dbReference type="EMBL" id="CDMY01000223">
    <property type="protein sequence ID" value="CEL94582.1"/>
    <property type="molecule type" value="Genomic_DNA"/>
</dbReference>
<feature type="region of interest" description="Disordered" evidence="1">
    <location>
        <begin position="388"/>
        <end position="418"/>
    </location>
</feature>
<dbReference type="InterPro" id="IPR032675">
    <property type="entry name" value="LRR_dom_sf"/>
</dbReference>
<dbReference type="AlphaFoldDB" id="A0A0G4EFV6"/>
<proteinExistence type="predicted"/>
<feature type="compositionally biased region" description="Polar residues" evidence="1">
    <location>
        <begin position="1"/>
        <end position="16"/>
    </location>
</feature>
<feature type="region of interest" description="Disordered" evidence="1">
    <location>
        <begin position="1"/>
        <end position="26"/>
    </location>
</feature>
<accession>A0A0G4EFV6</accession>
<dbReference type="SUPFAM" id="SSF52047">
    <property type="entry name" value="RNI-like"/>
    <property type="match status" value="1"/>
</dbReference>
<name>A0A0G4EFV6_VITBC</name>
<evidence type="ECO:0000313" key="2">
    <source>
        <dbReference type="EMBL" id="CEL94582.1"/>
    </source>
</evidence>
<evidence type="ECO:0000313" key="3">
    <source>
        <dbReference type="Proteomes" id="UP000041254"/>
    </source>
</evidence>
<organism evidence="2 3">
    <name type="scientific">Vitrella brassicaformis (strain CCMP3155)</name>
    <dbReference type="NCBI Taxonomy" id="1169540"/>
    <lineage>
        <taxon>Eukaryota</taxon>
        <taxon>Sar</taxon>
        <taxon>Alveolata</taxon>
        <taxon>Colpodellida</taxon>
        <taxon>Vitrellaceae</taxon>
        <taxon>Vitrella</taxon>
    </lineage>
</organism>
<dbReference type="Proteomes" id="UP000041254">
    <property type="component" value="Unassembled WGS sequence"/>
</dbReference>
<evidence type="ECO:0000256" key="1">
    <source>
        <dbReference type="SAM" id="MobiDB-lite"/>
    </source>
</evidence>
<reference evidence="2 3" key="1">
    <citation type="submission" date="2014-11" db="EMBL/GenBank/DDBJ databases">
        <authorList>
            <person name="Zhu J."/>
            <person name="Qi W."/>
            <person name="Song R."/>
        </authorList>
    </citation>
    <scope>NUCLEOTIDE SEQUENCE [LARGE SCALE GENOMIC DNA]</scope>
</reference>
<dbReference type="InParanoid" id="A0A0G4EFV6"/>